<name>A0A0D0D8S7_9AGAM</name>
<dbReference type="InParanoid" id="A0A0D0D8S7"/>
<evidence type="ECO:0000313" key="1">
    <source>
        <dbReference type="EMBL" id="KIK73515.1"/>
    </source>
</evidence>
<dbReference type="HOGENOM" id="CLU_2292579_0_0_1"/>
<accession>A0A0D0D8S7</accession>
<protein>
    <submittedName>
        <fullName evidence="1">Uncharacterized protein</fullName>
    </submittedName>
</protein>
<proteinExistence type="predicted"/>
<dbReference type="AlphaFoldDB" id="A0A0D0D8S7"/>
<reference evidence="2" key="2">
    <citation type="submission" date="2015-01" db="EMBL/GenBank/DDBJ databases">
        <title>Evolutionary Origins and Diversification of the Mycorrhizal Mutualists.</title>
        <authorList>
            <consortium name="DOE Joint Genome Institute"/>
            <consortium name="Mycorrhizal Genomics Consortium"/>
            <person name="Kohler A."/>
            <person name="Kuo A."/>
            <person name="Nagy L.G."/>
            <person name="Floudas D."/>
            <person name="Copeland A."/>
            <person name="Barry K.W."/>
            <person name="Cichocki N."/>
            <person name="Veneault-Fourrey C."/>
            <person name="LaButti K."/>
            <person name="Lindquist E.A."/>
            <person name="Lipzen A."/>
            <person name="Lundell T."/>
            <person name="Morin E."/>
            <person name="Murat C."/>
            <person name="Riley R."/>
            <person name="Ohm R."/>
            <person name="Sun H."/>
            <person name="Tunlid A."/>
            <person name="Henrissat B."/>
            <person name="Grigoriev I.V."/>
            <person name="Hibbett D.S."/>
            <person name="Martin F."/>
        </authorList>
    </citation>
    <scope>NUCLEOTIDE SEQUENCE [LARGE SCALE GENOMIC DNA]</scope>
    <source>
        <strain evidence="2">Ve08.2h10</strain>
    </source>
</reference>
<gene>
    <name evidence="1" type="ORF">PAXRUDRAFT_29249</name>
</gene>
<dbReference type="Proteomes" id="UP000054538">
    <property type="component" value="Unassembled WGS sequence"/>
</dbReference>
<organism evidence="1 2">
    <name type="scientific">Paxillus rubicundulus Ve08.2h10</name>
    <dbReference type="NCBI Taxonomy" id="930991"/>
    <lineage>
        <taxon>Eukaryota</taxon>
        <taxon>Fungi</taxon>
        <taxon>Dikarya</taxon>
        <taxon>Basidiomycota</taxon>
        <taxon>Agaricomycotina</taxon>
        <taxon>Agaricomycetes</taxon>
        <taxon>Agaricomycetidae</taxon>
        <taxon>Boletales</taxon>
        <taxon>Paxilineae</taxon>
        <taxon>Paxillaceae</taxon>
        <taxon>Paxillus</taxon>
    </lineage>
</organism>
<sequence>MIVRRLHCSILQERPSYVGRVIHPSEILGGEQDNAGQRLQQEQCNETYEERTTKYYAEWMVPEETGGGEGKGLVSRQPFEDANVDLKIEERLEDISIPLHA</sequence>
<reference evidence="1 2" key="1">
    <citation type="submission" date="2014-04" db="EMBL/GenBank/DDBJ databases">
        <authorList>
            <consortium name="DOE Joint Genome Institute"/>
            <person name="Kuo A."/>
            <person name="Kohler A."/>
            <person name="Jargeat P."/>
            <person name="Nagy L.G."/>
            <person name="Floudas D."/>
            <person name="Copeland A."/>
            <person name="Barry K.W."/>
            <person name="Cichocki N."/>
            <person name="Veneault-Fourrey C."/>
            <person name="LaButti K."/>
            <person name="Lindquist E.A."/>
            <person name="Lipzen A."/>
            <person name="Lundell T."/>
            <person name="Morin E."/>
            <person name="Murat C."/>
            <person name="Sun H."/>
            <person name="Tunlid A."/>
            <person name="Henrissat B."/>
            <person name="Grigoriev I.V."/>
            <person name="Hibbett D.S."/>
            <person name="Martin F."/>
            <person name="Nordberg H.P."/>
            <person name="Cantor M.N."/>
            <person name="Hua S.X."/>
        </authorList>
    </citation>
    <scope>NUCLEOTIDE SEQUENCE [LARGE SCALE GENOMIC DNA]</scope>
    <source>
        <strain evidence="1 2">Ve08.2h10</strain>
    </source>
</reference>
<keyword evidence="2" id="KW-1185">Reference proteome</keyword>
<dbReference type="EMBL" id="KN829664">
    <property type="protein sequence ID" value="KIK73515.1"/>
    <property type="molecule type" value="Genomic_DNA"/>
</dbReference>
<evidence type="ECO:0000313" key="2">
    <source>
        <dbReference type="Proteomes" id="UP000054538"/>
    </source>
</evidence>